<keyword evidence="1" id="KW-0472">Membrane</keyword>
<name>A0A367FTC4_9FIRM</name>
<dbReference type="PANTHER" id="PTHR45138:SF9">
    <property type="entry name" value="DIGUANYLATE CYCLASE DGCM-RELATED"/>
    <property type="match status" value="1"/>
</dbReference>
<keyword evidence="1" id="KW-1133">Transmembrane helix</keyword>
<dbReference type="EMBL" id="PSQG01000038">
    <property type="protein sequence ID" value="RCH41692.1"/>
    <property type="molecule type" value="Genomic_DNA"/>
</dbReference>
<dbReference type="PANTHER" id="PTHR45138">
    <property type="entry name" value="REGULATORY COMPONENTS OF SENSORY TRANSDUCTION SYSTEM"/>
    <property type="match status" value="1"/>
</dbReference>
<evidence type="ECO:0000256" key="1">
    <source>
        <dbReference type="SAM" id="Phobius"/>
    </source>
</evidence>
<dbReference type="RefSeq" id="WP_114002852.1">
    <property type="nucleotide sequence ID" value="NZ_PSQG01000038.1"/>
</dbReference>
<gene>
    <name evidence="3" type="ORF">C4886_17050</name>
</gene>
<feature type="transmembrane region" description="Helical" evidence="1">
    <location>
        <begin position="72"/>
        <end position="100"/>
    </location>
</feature>
<dbReference type="Gene3D" id="3.30.450.40">
    <property type="match status" value="1"/>
</dbReference>
<dbReference type="CDD" id="cd01949">
    <property type="entry name" value="GGDEF"/>
    <property type="match status" value="1"/>
</dbReference>
<dbReference type="SUPFAM" id="SSF55781">
    <property type="entry name" value="GAF domain-like"/>
    <property type="match status" value="1"/>
</dbReference>
<organism evidence="3 4">
    <name type="scientific">Blautia obeum</name>
    <dbReference type="NCBI Taxonomy" id="40520"/>
    <lineage>
        <taxon>Bacteria</taxon>
        <taxon>Bacillati</taxon>
        <taxon>Bacillota</taxon>
        <taxon>Clostridia</taxon>
        <taxon>Lachnospirales</taxon>
        <taxon>Lachnospiraceae</taxon>
        <taxon>Blautia</taxon>
    </lineage>
</organism>
<dbReference type="InterPro" id="IPR000160">
    <property type="entry name" value="GGDEF_dom"/>
</dbReference>
<keyword evidence="1" id="KW-0812">Transmembrane</keyword>
<dbReference type="SMART" id="SM00267">
    <property type="entry name" value="GGDEF"/>
    <property type="match status" value="1"/>
</dbReference>
<accession>A0A367FTC4</accession>
<comment type="caution">
    <text evidence="3">The sequence shown here is derived from an EMBL/GenBank/DDBJ whole genome shotgun (WGS) entry which is preliminary data.</text>
</comment>
<dbReference type="SUPFAM" id="SSF55073">
    <property type="entry name" value="Nucleotide cyclase"/>
    <property type="match status" value="1"/>
</dbReference>
<protein>
    <recommendedName>
        <fullName evidence="2">GGDEF domain-containing protein</fullName>
    </recommendedName>
</protein>
<evidence type="ECO:0000259" key="2">
    <source>
        <dbReference type="PROSITE" id="PS50887"/>
    </source>
</evidence>
<feature type="transmembrane region" description="Helical" evidence="1">
    <location>
        <begin position="6"/>
        <end position="28"/>
    </location>
</feature>
<proteinExistence type="predicted"/>
<feature type="transmembrane region" description="Helical" evidence="1">
    <location>
        <begin position="177"/>
        <end position="198"/>
    </location>
</feature>
<dbReference type="AlphaFoldDB" id="A0A367FTC4"/>
<dbReference type="InterPro" id="IPR029787">
    <property type="entry name" value="Nucleotide_cyclase"/>
</dbReference>
<evidence type="ECO:0000313" key="4">
    <source>
        <dbReference type="Proteomes" id="UP000253208"/>
    </source>
</evidence>
<dbReference type="Proteomes" id="UP000253208">
    <property type="component" value="Unassembled WGS sequence"/>
</dbReference>
<dbReference type="InterPro" id="IPR043128">
    <property type="entry name" value="Rev_trsase/Diguanyl_cyclase"/>
</dbReference>
<reference evidence="3 4" key="1">
    <citation type="submission" date="2018-02" db="EMBL/GenBank/DDBJ databases">
        <title>Complete genome sequencing of Faecalibacterium prausnitzii strains isolated from the human gut.</title>
        <authorList>
            <person name="Fitzgerald B.C."/>
            <person name="Shkoporov A.N."/>
            <person name="Ross P.R."/>
            <person name="Hill C."/>
        </authorList>
    </citation>
    <scope>NUCLEOTIDE SEQUENCE [LARGE SCALE GENOMIC DNA]</scope>
    <source>
        <strain evidence="3 4">APC942/31-1</strain>
    </source>
</reference>
<feature type="transmembrane region" description="Helical" evidence="1">
    <location>
        <begin position="112"/>
        <end position="135"/>
    </location>
</feature>
<dbReference type="PROSITE" id="PS50887">
    <property type="entry name" value="GGDEF"/>
    <property type="match status" value="1"/>
</dbReference>
<sequence>MPDEKVLQVAILIWGCVFCAIAALCIFLSSNYDREKRRYLILMESFTSLLLLMDAMAHIFSGYPGVPGSVMVRISSFLVFLLSDVVLLCFHIYVCVYLFSKRERRTLKRVKAGYVIAAAGVAFVVISQFTHWYYYIDGDNCYHRAPLYIMSILLPAAGLLIDLTLLLQYKKRVSRKLLFSMLSCVVLPAVAAAVQAFWYGMSLIDFSVGISMIIMFIVTMTELNQEMYQLISREGKIKERLEIATILNKCIAELISGEDEDAAISNLLRIISGYFDGDRSYIVQIDEKRNVCTNTYEYAMNGVTAEKDNLQEVPMEMLDIWMDSFRKNGLYYIPDIEEEQGQPYYETLKMQDITRLLTVPLNSDGKIIGFLGVDNPRLHYEDHTLLSSIQYFLTDSLKAKERKACLQYMSYRDMLTTLYNRNRYIQVLEGMQAKTVIKTGVAYIDINGLKRVNDLYGHEAGDRLIINTARSMLAILPENAYRVGGDEFVLICFDMDEKIFRSKVRDICDSIAAKRISVSVGVVWEESSSEFETMLRRADDLMYAEKKKYYEKHGTM</sequence>
<feature type="transmembrane region" description="Helical" evidence="1">
    <location>
        <begin position="40"/>
        <end position="60"/>
    </location>
</feature>
<feature type="transmembrane region" description="Helical" evidence="1">
    <location>
        <begin position="147"/>
        <end position="165"/>
    </location>
</feature>
<dbReference type="NCBIfam" id="TIGR00254">
    <property type="entry name" value="GGDEF"/>
    <property type="match status" value="1"/>
</dbReference>
<dbReference type="Gene3D" id="3.30.70.270">
    <property type="match status" value="1"/>
</dbReference>
<dbReference type="GO" id="GO:0052621">
    <property type="term" value="F:diguanylate cyclase activity"/>
    <property type="evidence" value="ECO:0007669"/>
    <property type="project" value="TreeGrafter"/>
</dbReference>
<dbReference type="InterPro" id="IPR029016">
    <property type="entry name" value="GAF-like_dom_sf"/>
</dbReference>
<dbReference type="Pfam" id="PF00990">
    <property type="entry name" value="GGDEF"/>
    <property type="match status" value="1"/>
</dbReference>
<evidence type="ECO:0000313" key="3">
    <source>
        <dbReference type="EMBL" id="RCH41692.1"/>
    </source>
</evidence>
<feature type="domain" description="GGDEF" evidence="2">
    <location>
        <begin position="437"/>
        <end position="556"/>
    </location>
</feature>
<dbReference type="InterPro" id="IPR050469">
    <property type="entry name" value="Diguanylate_Cyclase"/>
</dbReference>